<feature type="transmembrane region" description="Helical" evidence="2">
    <location>
        <begin position="12"/>
        <end position="31"/>
    </location>
</feature>
<dbReference type="EMBL" id="JAAAIM010000105">
    <property type="protein sequence ID" value="KAG0294822.1"/>
    <property type="molecule type" value="Genomic_DNA"/>
</dbReference>
<gene>
    <name evidence="3" type="ORF">BGZ96_000393</name>
</gene>
<keyword evidence="4" id="KW-1185">Reference proteome</keyword>
<protein>
    <submittedName>
        <fullName evidence="3">Uncharacterized protein</fullName>
    </submittedName>
</protein>
<evidence type="ECO:0000313" key="3">
    <source>
        <dbReference type="EMBL" id="KAG0294822.1"/>
    </source>
</evidence>
<organism evidence="3 4">
    <name type="scientific">Linnemannia gamsii</name>
    <dbReference type="NCBI Taxonomy" id="64522"/>
    <lineage>
        <taxon>Eukaryota</taxon>
        <taxon>Fungi</taxon>
        <taxon>Fungi incertae sedis</taxon>
        <taxon>Mucoromycota</taxon>
        <taxon>Mortierellomycotina</taxon>
        <taxon>Mortierellomycetes</taxon>
        <taxon>Mortierellales</taxon>
        <taxon>Mortierellaceae</taxon>
        <taxon>Linnemannia</taxon>
    </lineage>
</organism>
<feature type="region of interest" description="Disordered" evidence="1">
    <location>
        <begin position="53"/>
        <end position="81"/>
    </location>
</feature>
<reference evidence="3 4" key="1">
    <citation type="journal article" date="2020" name="Fungal Divers.">
        <title>Resolving the Mortierellaceae phylogeny through synthesis of multi-gene phylogenetics and phylogenomics.</title>
        <authorList>
            <person name="Vandepol N."/>
            <person name="Liber J."/>
            <person name="Desiro A."/>
            <person name="Na H."/>
            <person name="Kennedy M."/>
            <person name="Barry K."/>
            <person name="Grigoriev I.V."/>
            <person name="Miller A.N."/>
            <person name="O'Donnell K."/>
            <person name="Stajich J.E."/>
            <person name="Bonito G."/>
        </authorList>
    </citation>
    <scope>NUCLEOTIDE SEQUENCE [LARGE SCALE GENOMIC DNA]</scope>
    <source>
        <strain evidence="3 4">AD045</strain>
    </source>
</reference>
<keyword evidence="2" id="KW-0472">Membrane</keyword>
<sequence length="154" mass="16464">MVVIHTGGMSDTAMYATFGVLGFLIIVYALIKIQERSKAKILPLAQESQGVQPVPPAAPSYPMTTQQQQQQNTYKPVNNTHNKQTVGYAPMISAAVSPYTPTTPYAAPAAAPYSPVTGYSAYPHMSQPGQPVYNAHQAPVGGYIPSTGYPPRPN</sequence>
<evidence type="ECO:0000313" key="4">
    <source>
        <dbReference type="Proteomes" id="UP001194696"/>
    </source>
</evidence>
<accession>A0ABQ7KAT3</accession>
<keyword evidence="2" id="KW-1133">Transmembrane helix</keyword>
<comment type="caution">
    <text evidence="3">The sequence shown here is derived from an EMBL/GenBank/DDBJ whole genome shotgun (WGS) entry which is preliminary data.</text>
</comment>
<evidence type="ECO:0000256" key="1">
    <source>
        <dbReference type="SAM" id="MobiDB-lite"/>
    </source>
</evidence>
<dbReference type="Proteomes" id="UP001194696">
    <property type="component" value="Unassembled WGS sequence"/>
</dbReference>
<keyword evidence="2" id="KW-0812">Transmembrane</keyword>
<proteinExistence type="predicted"/>
<name>A0ABQ7KAT3_9FUNG</name>
<feature type="compositionally biased region" description="Polar residues" evidence="1">
    <location>
        <begin position="72"/>
        <end position="81"/>
    </location>
</feature>
<evidence type="ECO:0000256" key="2">
    <source>
        <dbReference type="SAM" id="Phobius"/>
    </source>
</evidence>